<comment type="similarity">
    <text evidence="1">Belongs to the universal ribosomal protein uL4 family.</text>
</comment>
<sequence length="231" mass="25445">MLLSTKQCRGCIITFVKLRSHIRELNFIVLLQRSAQFNCADHPPGLQGSTPIGTPPGPAAPISTLDRSMFCAVELRKSWMILGAEVSDVPAIQPRMMRDISMLYTDDQDVNTLAPRTIVINISLECQVSPLSDTITYTPISGTMPEPYASRYDVVEEPTALIINVPLWMHVRPYQALAQVPRKVDINRRRFANISALAASALPALVLARGHRIEKGTAVCRAVTNQPRGTA</sequence>
<evidence type="ECO:0000313" key="4">
    <source>
        <dbReference type="EMBL" id="KZP29509.1"/>
    </source>
</evidence>
<proteinExistence type="inferred from homology"/>
<evidence type="ECO:0000256" key="2">
    <source>
        <dbReference type="ARBA" id="ARBA00022980"/>
    </source>
</evidence>
<reference evidence="4 5" key="1">
    <citation type="journal article" date="2016" name="Mol. Biol. Evol.">
        <title>Comparative Genomics of Early-Diverging Mushroom-Forming Fungi Provides Insights into the Origins of Lignocellulose Decay Capabilities.</title>
        <authorList>
            <person name="Nagy L.G."/>
            <person name="Riley R."/>
            <person name="Tritt A."/>
            <person name="Adam C."/>
            <person name="Daum C."/>
            <person name="Floudas D."/>
            <person name="Sun H."/>
            <person name="Yadav J.S."/>
            <person name="Pangilinan J."/>
            <person name="Larsson K.H."/>
            <person name="Matsuura K."/>
            <person name="Barry K."/>
            <person name="Labutti K."/>
            <person name="Kuo R."/>
            <person name="Ohm R.A."/>
            <person name="Bhattacharya S.S."/>
            <person name="Shirouzu T."/>
            <person name="Yoshinaga Y."/>
            <person name="Martin F.M."/>
            <person name="Grigoriev I.V."/>
            <person name="Hibbett D.S."/>
        </authorList>
    </citation>
    <scope>NUCLEOTIDE SEQUENCE [LARGE SCALE GENOMIC DNA]</scope>
    <source>
        <strain evidence="4 5">CBS 109695</strain>
    </source>
</reference>
<keyword evidence="3" id="KW-0687">Ribonucleoprotein</keyword>
<protein>
    <submittedName>
        <fullName evidence="4">Uncharacterized protein</fullName>
    </submittedName>
</protein>
<dbReference type="GO" id="GO:0006412">
    <property type="term" value="P:translation"/>
    <property type="evidence" value="ECO:0007669"/>
    <property type="project" value="InterPro"/>
</dbReference>
<dbReference type="EMBL" id="KV417498">
    <property type="protein sequence ID" value="KZP29509.1"/>
    <property type="molecule type" value="Genomic_DNA"/>
</dbReference>
<accession>A0A166SJ65</accession>
<evidence type="ECO:0000313" key="5">
    <source>
        <dbReference type="Proteomes" id="UP000076532"/>
    </source>
</evidence>
<dbReference type="GO" id="GO:1990904">
    <property type="term" value="C:ribonucleoprotein complex"/>
    <property type="evidence" value="ECO:0007669"/>
    <property type="project" value="UniProtKB-KW"/>
</dbReference>
<organism evidence="4 5">
    <name type="scientific">Athelia psychrophila</name>
    <dbReference type="NCBI Taxonomy" id="1759441"/>
    <lineage>
        <taxon>Eukaryota</taxon>
        <taxon>Fungi</taxon>
        <taxon>Dikarya</taxon>
        <taxon>Basidiomycota</taxon>
        <taxon>Agaricomycotina</taxon>
        <taxon>Agaricomycetes</taxon>
        <taxon>Agaricomycetidae</taxon>
        <taxon>Atheliales</taxon>
        <taxon>Atheliaceae</taxon>
        <taxon>Athelia</taxon>
    </lineage>
</organism>
<dbReference type="GO" id="GO:0005840">
    <property type="term" value="C:ribosome"/>
    <property type="evidence" value="ECO:0007669"/>
    <property type="project" value="UniProtKB-KW"/>
</dbReference>
<dbReference type="Proteomes" id="UP000076532">
    <property type="component" value="Unassembled WGS sequence"/>
</dbReference>
<dbReference type="AlphaFoldDB" id="A0A166SJ65"/>
<evidence type="ECO:0000256" key="1">
    <source>
        <dbReference type="ARBA" id="ARBA00010528"/>
    </source>
</evidence>
<keyword evidence="5" id="KW-1185">Reference proteome</keyword>
<dbReference type="GO" id="GO:0003735">
    <property type="term" value="F:structural constituent of ribosome"/>
    <property type="evidence" value="ECO:0007669"/>
    <property type="project" value="InterPro"/>
</dbReference>
<gene>
    <name evidence="4" type="ORF">FIBSPDRAFT_988814</name>
</gene>
<keyword evidence="2" id="KW-0689">Ribosomal protein</keyword>
<dbReference type="InterPro" id="IPR023574">
    <property type="entry name" value="Ribosomal_uL4_dom_sf"/>
</dbReference>
<dbReference type="Gene3D" id="3.40.1370.10">
    <property type="match status" value="1"/>
</dbReference>
<name>A0A166SJ65_9AGAM</name>
<evidence type="ECO:0000256" key="3">
    <source>
        <dbReference type="ARBA" id="ARBA00023274"/>
    </source>
</evidence>